<dbReference type="Proteomes" id="UP000325576">
    <property type="component" value="Unassembled WGS sequence"/>
</dbReference>
<keyword evidence="4 6" id="KW-0472">Membrane</keyword>
<dbReference type="Pfam" id="PF06271">
    <property type="entry name" value="RDD"/>
    <property type="match status" value="1"/>
</dbReference>
<dbReference type="InterPro" id="IPR057697">
    <property type="entry name" value="DUF7937"/>
</dbReference>
<evidence type="ECO:0000256" key="5">
    <source>
        <dbReference type="SAM" id="MobiDB-lite"/>
    </source>
</evidence>
<keyword evidence="2 6" id="KW-0812">Transmembrane</keyword>
<proteinExistence type="predicted"/>
<evidence type="ECO:0000259" key="8">
    <source>
        <dbReference type="Pfam" id="PF25591"/>
    </source>
</evidence>
<feature type="transmembrane region" description="Helical" evidence="6">
    <location>
        <begin position="189"/>
        <end position="216"/>
    </location>
</feature>
<feature type="transmembrane region" description="Helical" evidence="6">
    <location>
        <begin position="117"/>
        <end position="136"/>
    </location>
</feature>
<dbReference type="GO" id="GO:0016020">
    <property type="term" value="C:membrane"/>
    <property type="evidence" value="ECO:0007669"/>
    <property type="project" value="UniProtKB-SubCell"/>
</dbReference>
<feature type="compositionally biased region" description="Basic and acidic residues" evidence="5">
    <location>
        <begin position="1"/>
        <end position="12"/>
    </location>
</feature>
<dbReference type="Pfam" id="PF25592">
    <property type="entry name" value="DUF7937"/>
    <property type="match status" value="1"/>
</dbReference>
<sequence length="888" mass="92645">MTEDNSRQHSESSIDGLPQPHGVYPPAQGYSPARSAFEDIRIGDYTRDGTAAVLLFVSFFLPWSATVAITRVGSSALVVLLVLPTLLSLVSLSLPYVARLGMLGPNWNVGQIRVLRLVANGPLIATVVGLVVYDVIRGMFRFSESSSVFTGNGVGAGAWFGLAGALLAAQPRAAEIRIDPRTAPRWLAVVKPLVFVAWGSSVASALVALIYILVSASRYRYYDGPQTFESLIVLFVSSAVPIVVVGVAAVGLARRFASWRLTIAALGIALLAAGLLHSISEGTSVELFHTVTASPYYGITFLIASAAITFIPFGVASVGDGTHPGYVWLAAARNGMLLIAVWSFGVGFSQIAMAATQFGIVPWGDALVLAVLAILFGILAVVGVRSLSLRYSSLDPRPSREVGLGVCVGLLVLMIARLVVQSAMYGEIYYSAWIFDLAMAVLVVLVALALTVSPAVRNLYAGVQLFASATTVTAAVPNLGQPVQRSRRALEAADPRTPAAVLFEIASSSPELRPAIAANPSTYDDLVTWLEALGDPAVDAALDRRAAGQFGLPEPEPEPEPDRVPVPVPAPVPVPVPVPVQPSRRALEAADPRTPAAVLFEIASSSPELRPAIAANPSTYDDLVTWLEALGDPAVDAALDRRDAGQFGLLGPEPEPEPATETFISSGPEARSSGDLVQPSAPRPAVPQFAVPQPNPGYGPTGVPLLPGGFRPAGAGIRVAARFIDFAILAVVSVVGGMISTATLGNGFDFDSYRTSSGLIGLLIGIGSIVYFVWGESAFGVTLGKLALGIGVRSVGGARPALAQSFKRNAFVIPMYFGSAVSALAMLGSGDELVGMLNSMSLGSVASILGSLVTVAISIAIIVSISSAPDVRGFHDRMADAAVVVTRQ</sequence>
<feature type="transmembrane region" description="Helical" evidence="6">
    <location>
        <begin position="848"/>
        <end position="868"/>
    </location>
</feature>
<dbReference type="InterPro" id="IPR010432">
    <property type="entry name" value="RDD"/>
</dbReference>
<accession>A0A5N5DY89</accession>
<dbReference type="AlphaFoldDB" id="A0A5N5DY89"/>
<dbReference type="InterPro" id="IPR057893">
    <property type="entry name" value="LRV_2"/>
</dbReference>
<organism evidence="10 11">
    <name type="scientific">Rhodococcus erythropolis</name>
    <name type="common">Arthrobacter picolinophilus</name>
    <dbReference type="NCBI Taxonomy" id="1833"/>
    <lineage>
        <taxon>Bacteria</taxon>
        <taxon>Bacillati</taxon>
        <taxon>Actinomycetota</taxon>
        <taxon>Actinomycetes</taxon>
        <taxon>Mycobacteriales</taxon>
        <taxon>Nocardiaceae</taxon>
        <taxon>Rhodococcus</taxon>
        <taxon>Rhodococcus erythropolis group</taxon>
    </lineage>
</organism>
<feature type="transmembrane region" description="Helical" evidence="6">
    <location>
        <begin position="51"/>
        <end position="69"/>
    </location>
</feature>
<keyword evidence="3 6" id="KW-1133">Transmembrane helix</keyword>
<reference evidence="10 11" key="1">
    <citation type="journal article" date="2017" name="Poromechanics V (2013)">
        <title>Genomic Characterization of the Arsenic-Tolerant Actinobacterium, &lt;i&gt;Rhodococcus erythropolis&lt;/i&gt; S43.</title>
        <authorList>
            <person name="Retamal-Morales G."/>
            <person name="Mehnert M."/>
            <person name="Schwabe R."/>
            <person name="Tischler D."/>
            <person name="Schloemann M."/>
            <person name="Levican G.J."/>
        </authorList>
    </citation>
    <scope>NUCLEOTIDE SEQUENCE [LARGE SCALE GENOMIC DNA]</scope>
    <source>
        <strain evidence="10 11">S43</strain>
    </source>
</reference>
<evidence type="ECO:0000256" key="1">
    <source>
        <dbReference type="ARBA" id="ARBA00004141"/>
    </source>
</evidence>
<protein>
    <submittedName>
        <fullName evidence="10">Uncharacterized protein</fullName>
    </submittedName>
</protein>
<feature type="domain" description="RDD" evidence="7">
    <location>
        <begin position="713"/>
        <end position="879"/>
    </location>
</feature>
<feature type="transmembrane region" description="Helical" evidence="6">
    <location>
        <begin position="432"/>
        <end position="453"/>
    </location>
</feature>
<feature type="domain" description="Leucine rich repeat variant" evidence="8">
    <location>
        <begin position="489"/>
        <end position="546"/>
    </location>
</feature>
<feature type="transmembrane region" description="Helical" evidence="6">
    <location>
        <begin position="228"/>
        <end position="251"/>
    </location>
</feature>
<feature type="transmembrane region" description="Helical" evidence="6">
    <location>
        <begin position="402"/>
        <end position="420"/>
    </location>
</feature>
<evidence type="ECO:0000313" key="11">
    <source>
        <dbReference type="Proteomes" id="UP000325576"/>
    </source>
</evidence>
<evidence type="ECO:0000259" key="7">
    <source>
        <dbReference type="Pfam" id="PF06271"/>
    </source>
</evidence>
<evidence type="ECO:0000256" key="4">
    <source>
        <dbReference type="ARBA" id="ARBA00023136"/>
    </source>
</evidence>
<feature type="transmembrane region" description="Helical" evidence="6">
    <location>
        <begin position="809"/>
        <end position="828"/>
    </location>
</feature>
<feature type="transmembrane region" description="Helical" evidence="6">
    <location>
        <begin position="719"/>
        <end position="739"/>
    </location>
</feature>
<feature type="transmembrane region" description="Helical" evidence="6">
    <location>
        <begin position="257"/>
        <end position="276"/>
    </location>
</feature>
<comment type="subcellular location">
    <subcellularLocation>
        <location evidence="1">Membrane</location>
        <topology evidence="1">Multi-pass membrane protein</topology>
    </subcellularLocation>
</comment>
<feature type="transmembrane region" description="Helical" evidence="6">
    <location>
        <begin position="76"/>
        <end position="97"/>
    </location>
</feature>
<feature type="transmembrane region" description="Helical" evidence="6">
    <location>
        <begin position="360"/>
        <end position="382"/>
    </location>
</feature>
<evidence type="ECO:0000259" key="9">
    <source>
        <dbReference type="Pfam" id="PF25592"/>
    </source>
</evidence>
<gene>
    <name evidence="10" type="ORF">BS297_25190</name>
</gene>
<comment type="caution">
    <text evidence="10">The sequence shown here is derived from an EMBL/GenBank/DDBJ whole genome shotgun (WGS) entry which is preliminary data.</text>
</comment>
<evidence type="ECO:0000256" key="2">
    <source>
        <dbReference type="ARBA" id="ARBA00022692"/>
    </source>
</evidence>
<dbReference type="Pfam" id="PF25591">
    <property type="entry name" value="LRV_2"/>
    <property type="match status" value="2"/>
</dbReference>
<evidence type="ECO:0000313" key="10">
    <source>
        <dbReference type="EMBL" id="KAB2582550.1"/>
    </source>
</evidence>
<name>A0A5N5DY89_RHOER</name>
<feature type="transmembrane region" description="Helical" evidence="6">
    <location>
        <begin position="148"/>
        <end position="169"/>
    </location>
</feature>
<feature type="region of interest" description="Disordered" evidence="5">
    <location>
        <begin position="1"/>
        <end position="21"/>
    </location>
</feature>
<feature type="domain" description="DUF7937" evidence="9">
    <location>
        <begin position="44"/>
        <end position="458"/>
    </location>
</feature>
<feature type="domain" description="Leucine rich repeat variant" evidence="8">
    <location>
        <begin position="586"/>
        <end position="642"/>
    </location>
</feature>
<feature type="transmembrane region" description="Helical" evidence="6">
    <location>
        <begin position="296"/>
        <end position="319"/>
    </location>
</feature>
<dbReference type="EMBL" id="MRBO01000671">
    <property type="protein sequence ID" value="KAB2582550.1"/>
    <property type="molecule type" value="Genomic_DNA"/>
</dbReference>
<feature type="transmembrane region" description="Helical" evidence="6">
    <location>
        <begin position="325"/>
        <end position="348"/>
    </location>
</feature>
<feature type="region of interest" description="Disordered" evidence="5">
    <location>
        <begin position="649"/>
        <end position="682"/>
    </location>
</feature>
<feature type="transmembrane region" description="Helical" evidence="6">
    <location>
        <begin position="759"/>
        <end position="788"/>
    </location>
</feature>
<evidence type="ECO:0000256" key="6">
    <source>
        <dbReference type="SAM" id="Phobius"/>
    </source>
</evidence>
<evidence type="ECO:0000256" key="3">
    <source>
        <dbReference type="ARBA" id="ARBA00022989"/>
    </source>
</evidence>